<dbReference type="EMBL" id="CM042051">
    <property type="protein sequence ID" value="KAI3730198.1"/>
    <property type="molecule type" value="Genomic_DNA"/>
</dbReference>
<evidence type="ECO:0000313" key="2">
    <source>
        <dbReference type="Proteomes" id="UP001055879"/>
    </source>
</evidence>
<organism evidence="1 2">
    <name type="scientific">Arctium lappa</name>
    <name type="common">Greater burdock</name>
    <name type="synonym">Lappa major</name>
    <dbReference type="NCBI Taxonomy" id="4217"/>
    <lineage>
        <taxon>Eukaryota</taxon>
        <taxon>Viridiplantae</taxon>
        <taxon>Streptophyta</taxon>
        <taxon>Embryophyta</taxon>
        <taxon>Tracheophyta</taxon>
        <taxon>Spermatophyta</taxon>
        <taxon>Magnoliopsida</taxon>
        <taxon>eudicotyledons</taxon>
        <taxon>Gunneridae</taxon>
        <taxon>Pentapetalae</taxon>
        <taxon>asterids</taxon>
        <taxon>campanulids</taxon>
        <taxon>Asterales</taxon>
        <taxon>Asteraceae</taxon>
        <taxon>Carduoideae</taxon>
        <taxon>Cardueae</taxon>
        <taxon>Arctiinae</taxon>
        <taxon>Arctium</taxon>
    </lineage>
</organism>
<accession>A0ACB9C7I6</accession>
<protein>
    <submittedName>
        <fullName evidence="1">Uncharacterized protein</fullName>
    </submittedName>
</protein>
<reference evidence="2" key="1">
    <citation type="journal article" date="2022" name="Mol. Ecol. Resour.">
        <title>The genomes of chicory, endive, great burdock and yacon provide insights into Asteraceae palaeo-polyploidization history and plant inulin production.</title>
        <authorList>
            <person name="Fan W."/>
            <person name="Wang S."/>
            <person name="Wang H."/>
            <person name="Wang A."/>
            <person name="Jiang F."/>
            <person name="Liu H."/>
            <person name="Zhao H."/>
            <person name="Xu D."/>
            <person name="Zhang Y."/>
        </authorList>
    </citation>
    <scope>NUCLEOTIDE SEQUENCE [LARGE SCALE GENOMIC DNA]</scope>
    <source>
        <strain evidence="2">cv. Niubang</strain>
    </source>
</reference>
<sequence length="84" mass="9208">MGVVRYTYTSVLILQLYLIPFQSNKYCHYICSFALLGLYSTENGNQSPSLLFPPPSPSSCNGIRIDSASRTLGQATLFGRGVVI</sequence>
<proteinExistence type="predicted"/>
<evidence type="ECO:0000313" key="1">
    <source>
        <dbReference type="EMBL" id="KAI3730198.1"/>
    </source>
</evidence>
<keyword evidence="2" id="KW-1185">Reference proteome</keyword>
<dbReference type="Proteomes" id="UP001055879">
    <property type="component" value="Linkage Group LG05"/>
</dbReference>
<comment type="caution">
    <text evidence="1">The sequence shown here is derived from an EMBL/GenBank/DDBJ whole genome shotgun (WGS) entry which is preliminary data.</text>
</comment>
<name>A0ACB9C7I6_ARCLA</name>
<reference evidence="1 2" key="2">
    <citation type="journal article" date="2022" name="Mol. Ecol. Resour.">
        <title>The genomes of chicory, endive, great burdock and yacon provide insights into Asteraceae paleo-polyploidization history and plant inulin production.</title>
        <authorList>
            <person name="Fan W."/>
            <person name="Wang S."/>
            <person name="Wang H."/>
            <person name="Wang A."/>
            <person name="Jiang F."/>
            <person name="Liu H."/>
            <person name="Zhao H."/>
            <person name="Xu D."/>
            <person name="Zhang Y."/>
        </authorList>
    </citation>
    <scope>NUCLEOTIDE SEQUENCE [LARGE SCALE GENOMIC DNA]</scope>
    <source>
        <strain evidence="2">cv. Niubang</strain>
    </source>
</reference>
<gene>
    <name evidence="1" type="ORF">L6452_18875</name>
</gene>